<evidence type="ECO:0000256" key="7">
    <source>
        <dbReference type="ARBA" id="ARBA00023002"/>
    </source>
</evidence>
<keyword evidence="18" id="KW-0378">Hydrolase</keyword>
<evidence type="ECO:0000313" key="19">
    <source>
        <dbReference type="Proteomes" id="UP001172155"/>
    </source>
</evidence>
<evidence type="ECO:0000256" key="6">
    <source>
        <dbReference type="ARBA" id="ARBA00023001"/>
    </source>
</evidence>
<dbReference type="Proteomes" id="UP001172155">
    <property type="component" value="Unassembled WGS sequence"/>
</dbReference>
<organism evidence="18 19">
    <name type="scientific">Schizothecium vesticola</name>
    <dbReference type="NCBI Taxonomy" id="314040"/>
    <lineage>
        <taxon>Eukaryota</taxon>
        <taxon>Fungi</taxon>
        <taxon>Dikarya</taxon>
        <taxon>Ascomycota</taxon>
        <taxon>Pezizomycotina</taxon>
        <taxon>Sordariomycetes</taxon>
        <taxon>Sordariomycetidae</taxon>
        <taxon>Sordariales</taxon>
        <taxon>Schizotheciaceae</taxon>
        <taxon>Schizothecium</taxon>
    </lineage>
</organism>
<evidence type="ECO:0000256" key="3">
    <source>
        <dbReference type="ARBA" id="ARBA00022525"/>
    </source>
</evidence>
<keyword evidence="8" id="KW-0186">Copper</keyword>
<evidence type="ECO:0000256" key="4">
    <source>
        <dbReference type="ARBA" id="ARBA00022723"/>
    </source>
</evidence>
<dbReference type="EC" id="1.14.99.56" evidence="15"/>
<feature type="compositionally biased region" description="Low complexity" evidence="16">
    <location>
        <begin position="245"/>
        <end position="270"/>
    </location>
</feature>
<dbReference type="InterPro" id="IPR005103">
    <property type="entry name" value="AA9_LPMO"/>
</dbReference>
<keyword evidence="7" id="KW-0560">Oxidoreductase</keyword>
<dbReference type="GO" id="GO:0046872">
    <property type="term" value="F:metal ion binding"/>
    <property type="evidence" value="ECO:0007669"/>
    <property type="project" value="UniProtKB-KW"/>
</dbReference>
<protein>
    <recommendedName>
        <fullName evidence="15">lytic cellulose monooxygenase (C4-dehydrogenating)</fullName>
        <ecNumber evidence="15">1.14.99.56</ecNumber>
    </recommendedName>
</protein>
<dbReference type="GO" id="GO:0004497">
    <property type="term" value="F:monooxygenase activity"/>
    <property type="evidence" value="ECO:0007669"/>
    <property type="project" value="UniProtKB-KW"/>
</dbReference>
<evidence type="ECO:0000256" key="10">
    <source>
        <dbReference type="ARBA" id="ARBA00023157"/>
    </source>
</evidence>
<proteinExistence type="inferred from homology"/>
<dbReference type="AlphaFoldDB" id="A0AA40F3H0"/>
<dbReference type="GO" id="GO:0016787">
    <property type="term" value="F:hydrolase activity"/>
    <property type="evidence" value="ECO:0007669"/>
    <property type="project" value="UniProtKB-KW"/>
</dbReference>
<keyword evidence="11" id="KW-0119">Carbohydrate metabolism</keyword>
<keyword evidence="6" id="KW-0136">Cellulose degradation</keyword>
<evidence type="ECO:0000313" key="18">
    <source>
        <dbReference type="EMBL" id="KAK0750543.1"/>
    </source>
</evidence>
<feature type="region of interest" description="Disordered" evidence="16">
    <location>
        <begin position="236"/>
        <end position="286"/>
    </location>
</feature>
<gene>
    <name evidence="18" type="ORF">B0T18DRAFT_305993</name>
</gene>
<comment type="similarity">
    <text evidence="13">Belongs to the polysaccharide monooxygenase AA9 family.</text>
</comment>
<feature type="non-terminal residue" evidence="18">
    <location>
        <position position="1"/>
    </location>
</feature>
<evidence type="ECO:0000259" key="17">
    <source>
        <dbReference type="Pfam" id="PF03443"/>
    </source>
</evidence>
<comment type="catalytic activity">
    <reaction evidence="14">
        <text>[(1-&gt;4)-beta-D-glucosyl]n+m + reduced acceptor + O2 = 4-dehydro-beta-D-glucosyl-[(1-&gt;4)-beta-D-glucosyl]n-1 + [(1-&gt;4)-beta-D-glucosyl]m + acceptor + H2O.</text>
        <dbReference type="EC" id="1.14.99.56"/>
    </reaction>
</comment>
<dbReference type="InterPro" id="IPR049892">
    <property type="entry name" value="AA9"/>
</dbReference>
<evidence type="ECO:0000256" key="13">
    <source>
        <dbReference type="ARBA" id="ARBA00044502"/>
    </source>
</evidence>
<keyword evidence="12" id="KW-0624">Polysaccharide degradation</keyword>
<dbReference type="CDD" id="cd21175">
    <property type="entry name" value="LPMO_AA9"/>
    <property type="match status" value="1"/>
</dbReference>
<keyword evidence="9" id="KW-0503">Monooxygenase</keyword>
<comment type="caution">
    <text evidence="18">The sequence shown here is derived from an EMBL/GenBank/DDBJ whole genome shotgun (WGS) entry which is preliminary data.</text>
</comment>
<evidence type="ECO:0000256" key="1">
    <source>
        <dbReference type="ARBA" id="ARBA00001973"/>
    </source>
</evidence>
<evidence type="ECO:0000256" key="11">
    <source>
        <dbReference type="ARBA" id="ARBA00023277"/>
    </source>
</evidence>
<evidence type="ECO:0000256" key="14">
    <source>
        <dbReference type="ARBA" id="ARBA00045077"/>
    </source>
</evidence>
<sequence>ALAALATSISAHATIYGVSVNGISQGPGFNLYIRSPPSNSPIKDLSSPSLACNVNGGTPAPSFVRVAAGDTLTLEWQHDRQGDDIIDPSHQGPIITYIAPLTASTGDGSGPIWTKIAEDGFAGGRWAVDRLIANRGKNDVVLPRALAAGRYLVRQEIIAHHESDVAFKDNKDRGAQFYPGCLQFDVSGEGTAVPDQGFDFNVGYTYADPGIVFNKYAPFSSYKIPGPAVWTGAGTGGGGAPAPVPVVSAPANPGNPAATTTTKTAAGVGASPTPTAGPVSPPVQPP</sequence>
<feature type="non-terminal residue" evidence="18">
    <location>
        <position position="286"/>
    </location>
</feature>
<dbReference type="Gene3D" id="2.70.50.70">
    <property type="match status" value="1"/>
</dbReference>
<evidence type="ECO:0000256" key="15">
    <source>
        <dbReference type="ARBA" id="ARBA00047174"/>
    </source>
</evidence>
<dbReference type="GO" id="GO:0030245">
    <property type="term" value="P:cellulose catabolic process"/>
    <property type="evidence" value="ECO:0007669"/>
    <property type="project" value="UniProtKB-KW"/>
</dbReference>
<dbReference type="Pfam" id="PF03443">
    <property type="entry name" value="AA9"/>
    <property type="match status" value="1"/>
</dbReference>
<evidence type="ECO:0000256" key="8">
    <source>
        <dbReference type="ARBA" id="ARBA00023008"/>
    </source>
</evidence>
<dbReference type="GO" id="GO:0005576">
    <property type="term" value="C:extracellular region"/>
    <property type="evidence" value="ECO:0007669"/>
    <property type="project" value="UniProtKB-SubCell"/>
</dbReference>
<evidence type="ECO:0000256" key="2">
    <source>
        <dbReference type="ARBA" id="ARBA00004613"/>
    </source>
</evidence>
<feature type="domain" description="Auxiliary Activity family 9 catalytic" evidence="17">
    <location>
        <begin position="12"/>
        <end position="218"/>
    </location>
</feature>
<dbReference type="PANTHER" id="PTHR33353:SF17">
    <property type="entry name" value="ENDO-BETA-1,4-GLUCANASE D"/>
    <property type="match status" value="1"/>
</dbReference>
<keyword evidence="10" id="KW-1015">Disulfide bond</keyword>
<keyword evidence="19" id="KW-1185">Reference proteome</keyword>
<dbReference type="PANTHER" id="PTHR33353">
    <property type="entry name" value="PUTATIVE (AFU_ORTHOLOGUE AFUA_1G12560)-RELATED"/>
    <property type="match status" value="1"/>
</dbReference>
<evidence type="ECO:0000256" key="16">
    <source>
        <dbReference type="SAM" id="MobiDB-lite"/>
    </source>
</evidence>
<name>A0AA40F3H0_9PEZI</name>
<keyword evidence="4" id="KW-0479">Metal-binding</keyword>
<evidence type="ECO:0000256" key="9">
    <source>
        <dbReference type="ARBA" id="ARBA00023033"/>
    </source>
</evidence>
<evidence type="ECO:0000256" key="5">
    <source>
        <dbReference type="ARBA" id="ARBA00022729"/>
    </source>
</evidence>
<accession>A0AA40F3H0</accession>
<keyword evidence="5" id="KW-0732">Signal</keyword>
<evidence type="ECO:0000256" key="12">
    <source>
        <dbReference type="ARBA" id="ARBA00023326"/>
    </source>
</evidence>
<comment type="cofactor">
    <cofactor evidence="1">
        <name>Cu(2+)</name>
        <dbReference type="ChEBI" id="CHEBI:29036"/>
    </cofactor>
</comment>
<keyword evidence="3" id="KW-0964">Secreted</keyword>
<reference evidence="18" key="1">
    <citation type="submission" date="2023-06" db="EMBL/GenBank/DDBJ databases">
        <title>Genome-scale phylogeny and comparative genomics of the fungal order Sordariales.</title>
        <authorList>
            <consortium name="Lawrence Berkeley National Laboratory"/>
            <person name="Hensen N."/>
            <person name="Bonometti L."/>
            <person name="Westerberg I."/>
            <person name="Brannstrom I.O."/>
            <person name="Guillou S."/>
            <person name="Cros-Aarteil S."/>
            <person name="Calhoun S."/>
            <person name="Haridas S."/>
            <person name="Kuo A."/>
            <person name="Mondo S."/>
            <person name="Pangilinan J."/>
            <person name="Riley R."/>
            <person name="LaButti K."/>
            <person name="Andreopoulos B."/>
            <person name="Lipzen A."/>
            <person name="Chen C."/>
            <person name="Yanf M."/>
            <person name="Daum C."/>
            <person name="Ng V."/>
            <person name="Clum A."/>
            <person name="Steindorff A."/>
            <person name="Ohm R."/>
            <person name="Martin F."/>
            <person name="Silar P."/>
            <person name="Natvig D."/>
            <person name="Lalanne C."/>
            <person name="Gautier V."/>
            <person name="Ament-velasquez S.L."/>
            <person name="Kruys A."/>
            <person name="Hutchinson M.I."/>
            <person name="Powell A.J."/>
            <person name="Barry K."/>
            <person name="Miller A.N."/>
            <person name="Grigoriev I.V."/>
            <person name="Debuchy R."/>
            <person name="Gladieux P."/>
            <person name="Thoren M.H."/>
            <person name="Johannesson H."/>
        </authorList>
    </citation>
    <scope>NUCLEOTIDE SEQUENCE</scope>
    <source>
        <strain evidence="18">SMH3187-1</strain>
    </source>
</reference>
<comment type="subcellular location">
    <subcellularLocation>
        <location evidence="2">Secreted</location>
    </subcellularLocation>
</comment>
<dbReference type="EMBL" id="JAUKUD010000003">
    <property type="protein sequence ID" value="KAK0750543.1"/>
    <property type="molecule type" value="Genomic_DNA"/>
</dbReference>